<gene>
    <name evidence="1" type="ORF">DW687_11860</name>
</gene>
<protein>
    <submittedName>
        <fullName evidence="1">Uncharacterized protein</fullName>
    </submittedName>
</protein>
<dbReference type="EMBL" id="QUSM01000009">
    <property type="protein sequence ID" value="RGD72929.1"/>
    <property type="molecule type" value="Genomic_DNA"/>
</dbReference>
<proteinExistence type="predicted"/>
<organism evidence="1 2">
    <name type="scientific">Anaerofustis stercorihominis</name>
    <dbReference type="NCBI Taxonomy" id="214853"/>
    <lineage>
        <taxon>Bacteria</taxon>
        <taxon>Bacillati</taxon>
        <taxon>Bacillota</taxon>
        <taxon>Clostridia</taxon>
        <taxon>Eubacteriales</taxon>
        <taxon>Eubacteriaceae</taxon>
        <taxon>Anaerofustis</taxon>
    </lineage>
</organism>
<dbReference type="Proteomes" id="UP000261212">
    <property type="component" value="Unassembled WGS sequence"/>
</dbReference>
<comment type="caution">
    <text evidence="1">The sequence shown here is derived from an EMBL/GenBank/DDBJ whole genome shotgun (WGS) entry which is preliminary data.</text>
</comment>
<reference evidence="1 2" key="1">
    <citation type="submission" date="2018-08" db="EMBL/GenBank/DDBJ databases">
        <title>A genome reference for cultivated species of the human gut microbiota.</title>
        <authorList>
            <person name="Zou Y."/>
            <person name="Xue W."/>
            <person name="Luo G."/>
        </authorList>
    </citation>
    <scope>NUCLEOTIDE SEQUENCE [LARGE SCALE GENOMIC DNA]</scope>
    <source>
        <strain evidence="1 2">AM25-6</strain>
    </source>
</reference>
<evidence type="ECO:0000313" key="2">
    <source>
        <dbReference type="Proteomes" id="UP000261212"/>
    </source>
</evidence>
<sequence length="62" mass="7393">MDKKTYIQMRLIKNKPLKVLSSGVIVEDNKKYKKKKDNKTGYYNAGKNRQIQRQQIIHNSRI</sequence>
<accession>A0A3E3DVC8</accession>
<evidence type="ECO:0000313" key="1">
    <source>
        <dbReference type="EMBL" id="RGD72929.1"/>
    </source>
</evidence>
<dbReference type="AlphaFoldDB" id="A0A3E3DVC8"/>
<dbReference type="RefSeq" id="WP_117532865.1">
    <property type="nucleotide sequence ID" value="NZ_QUSM01000009.1"/>
</dbReference>
<name>A0A3E3DVC8_9FIRM</name>